<dbReference type="Pfam" id="PF03184">
    <property type="entry name" value="DDE_1"/>
    <property type="match status" value="1"/>
</dbReference>
<accession>A0A364MSY2</accession>
<dbReference type="InterPro" id="IPR006600">
    <property type="entry name" value="HTH_CenpB_DNA-bd_dom"/>
</dbReference>
<protein>
    <submittedName>
        <fullName evidence="4">Plasma membrane calcium-transporting atpase 2</fullName>
        <ecNumber evidence="4">3.6.1.15</ecNumber>
        <ecNumber evidence="4">3.6.1.3</ecNumber>
        <ecNumber evidence="4">3.6.3.8</ecNumber>
    </submittedName>
</protein>
<evidence type="ECO:0000256" key="2">
    <source>
        <dbReference type="SAM" id="MobiDB-lite"/>
    </source>
</evidence>
<evidence type="ECO:0000313" key="4">
    <source>
        <dbReference type="EMBL" id="RAR02105.1"/>
    </source>
</evidence>
<dbReference type="InterPro" id="IPR004875">
    <property type="entry name" value="DDE_SF_endonuclease_dom"/>
</dbReference>
<dbReference type="PROSITE" id="PS51253">
    <property type="entry name" value="HTH_CENPB"/>
    <property type="match status" value="1"/>
</dbReference>
<dbReference type="EMBL" id="QGDH01000230">
    <property type="protein sequence ID" value="RAR02105.1"/>
    <property type="molecule type" value="Genomic_DNA"/>
</dbReference>
<evidence type="ECO:0000259" key="3">
    <source>
        <dbReference type="PROSITE" id="PS51253"/>
    </source>
</evidence>
<gene>
    <name evidence="4" type="ORF">DDE83_008686</name>
</gene>
<dbReference type="STRING" id="183478.A0A364MSY2"/>
<dbReference type="EC" id="3.6.3.8" evidence="4"/>
<keyword evidence="5" id="KW-1185">Reference proteome</keyword>
<keyword evidence="4" id="KW-0378">Hydrolase</keyword>
<dbReference type="PANTHER" id="PTHR19303:SF74">
    <property type="entry name" value="POGO TRANSPOSABLE ELEMENT WITH KRAB DOMAIN"/>
    <property type="match status" value="1"/>
</dbReference>
<dbReference type="EC" id="3.6.1.15" evidence="4"/>
<dbReference type="InterPro" id="IPR050863">
    <property type="entry name" value="CenT-Element_Derived"/>
</dbReference>
<feature type="region of interest" description="Disordered" evidence="2">
    <location>
        <begin position="1"/>
        <end position="47"/>
    </location>
</feature>
<organism evidence="4 5">
    <name type="scientific">Stemphylium lycopersici</name>
    <name type="common">Tomato gray leaf spot disease fungus</name>
    <name type="synonym">Thyrospora lycopersici</name>
    <dbReference type="NCBI Taxonomy" id="183478"/>
    <lineage>
        <taxon>Eukaryota</taxon>
        <taxon>Fungi</taxon>
        <taxon>Dikarya</taxon>
        <taxon>Ascomycota</taxon>
        <taxon>Pezizomycotina</taxon>
        <taxon>Dothideomycetes</taxon>
        <taxon>Pleosporomycetidae</taxon>
        <taxon>Pleosporales</taxon>
        <taxon>Pleosporineae</taxon>
        <taxon>Pleosporaceae</taxon>
        <taxon>Stemphylium</taxon>
    </lineage>
</organism>
<sequence length="352" mass="39439">MTAQSSPSPHTVTQKSQQNCVRAAPVLGPHQSSGHPTKPDKRKLSPTKEQSLVDWILGLDRRGFPPQVIDVRRMADALLAARGQDPPTPPIGKNWVSRFVNSQPELQMKWNRKFHSQRARCEDPVAIAAWFKLVEQTRQAYGILDDVIYNFDETGFKMGVAATSKPGNREWSTAIECINASGWCLPPFVILSGKQHQAAWYHHILPDWVLAVSDNGWTTDELGVEWVKRFDRHTASRTRGVYRLLILDGHSSHATPEFDQYGTENKIITLCMPAHTSHLLQPLDVSCFAPLKRAYGHEIQELARQGVYHVNKVDFLTIYTQIRPTVFTQQNIQAGFQATGSPALAAGTLYPG</sequence>
<comment type="caution">
    <text evidence="4">The sequence shown here is derived from an EMBL/GenBank/DDBJ whole genome shotgun (WGS) entry which is preliminary data.</text>
</comment>
<evidence type="ECO:0000313" key="5">
    <source>
        <dbReference type="Proteomes" id="UP000249619"/>
    </source>
</evidence>
<dbReference type="PANTHER" id="PTHR19303">
    <property type="entry name" value="TRANSPOSON"/>
    <property type="match status" value="1"/>
</dbReference>
<dbReference type="GO" id="GO:0003677">
    <property type="term" value="F:DNA binding"/>
    <property type="evidence" value="ECO:0007669"/>
    <property type="project" value="UniProtKB-KW"/>
</dbReference>
<feature type="compositionally biased region" description="Polar residues" evidence="2">
    <location>
        <begin position="1"/>
        <end position="20"/>
    </location>
</feature>
<dbReference type="GO" id="GO:0017111">
    <property type="term" value="F:ribonucleoside triphosphate phosphatase activity"/>
    <property type="evidence" value="ECO:0007669"/>
    <property type="project" value="UniProtKB-EC"/>
</dbReference>
<proteinExistence type="predicted"/>
<dbReference type="SMART" id="SM00674">
    <property type="entry name" value="CENPB"/>
    <property type="match status" value="1"/>
</dbReference>
<feature type="domain" description="HTH CENPB-type" evidence="3">
    <location>
        <begin position="36"/>
        <end position="109"/>
    </location>
</feature>
<dbReference type="GO" id="GO:0005634">
    <property type="term" value="C:nucleus"/>
    <property type="evidence" value="ECO:0007669"/>
    <property type="project" value="TreeGrafter"/>
</dbReference>
<dbReference type="EC" id="3.6.1.3" evidence="4"/>
<dbReference type="Pfam" id="PF03221">
    <property type="entry name" value="HTH_Tnp_Tc5"/>
    <property type="match status" value="1"/>
</dbReference>
<dbReference type="Proteomes" id="UP000249619">
    <property type="component" value="Unassembled WGS sequence"/>
</dbReference>
<dbReference type="AlphaFoldDB" id="A0A364MSY2"/>
<reference evidence="5" key="1">
    <citation type="submission" date="2018-05" db="EMBL/GenBank/DDBJ databases">
        <title>Draft genome sequence of Stemphylium lycopersici strain CIDEFI 213.</title>
        <authorList>
            <person name="Medina R."/>
            <person name="Franco M.E.E."/>
            <person name="Lucentini C.G."/>
            <person name="Saparrat M.C.N."/>
            <person name="Balatti P.A."/>
        </authorList>
    </citation>
    <scope>NUCLEOTIDE SEQUENCE [LARGE SCALE GENOMIC DNA]</scope>
    <source>
        <strain evidence="5">CIDEFI 213</strain>
    </source>
</reference>
<keyword evidence="1" id="KW-0238">DNA-binding</keyword>
<name>A0A364MSY2_STELY</name>
<evidence type="ECO:0000256" key="1">
    <source>
        <dbReference type="ARBA" id="ARBA00023125"/>
    </source>
</evidence>